<keyword evidence="4" id="KW-1185">Reference proteome</keyword>
<proteinExistence type="predicted"/>
<gene>
    <name evidence="3" type="ORF">CSUB01_00547</name>
</gene>
<dbReference type="EMBL" id="JMSE01001513">
    <property type="protein sequence ID" value="KDN60441.1"/>
    <property type="molecule type" value="Genomic_DNA"/>
</dbReference>
<evidence type="ECO:0000256" key="2">
    <source>
        <dbReference type="SAM" id="SignalP"/>
    </source>
</evidence>
<evidence type="ECO:0000313" key="3">
    <source>
        <dbReference type="EMBL" id="KDN60441.1"/>
    </source>
</evidence>
<dbReference type="HOGENOM" id="CLU_1586379_0_0_1"/>
<feature type="chain" id="PRO_5001633559" evidence="2">
    <location>
        <begin position="26"/>
        <end position="168"/>
    </location>
</feature>
<evidence type="ECO:0000313" key="4">
    <source>
        <dbReference type="Proteomes" id="UP000027238"/>
    </source>
</evidence>
<protein>
    <submittedName>
        <fullName evidence="3">Uncharacterized protein</fullName>
    </submittedName>
</protein>
<feature type="signal peptide" evidence="2">
    <location>
        <begin position="1"/>
        <end position="25"/>
    </location>
</feature>
<comment type="caution">
    <text evidence="3">The sequence shown here is derived from an EMBL/GenBank/DDBJ whole genome shotgun (WGS) entry which is preliminary data.</text>
</comment>
<feature type="compositionally biased region" description="Low complexity" evidence="1">
    <location>
        <begin position="157"/>
        <end position="168"/>
    </location>
</feature>
<name>A0A066X3V9_COLSU</name>
<reference evidence="4" key="1">
    <citation type="journal article" date="2014" name="Genome Announc.">
        <title>Draft genome sequence of Colletotrichum sublineola, a destructive pathogen of cultivated sorghum.</title>
        <authorList>
            <person name="Baroncelli R."/>
            <person name="Sanz-Martin J.M."/>
            <person name="Rech G.E."/>
            <person name="Sukno S.A."/>
            <person name="Thon M.R."/>
        </authorList>
    </citation>
    <scope>NUCLEOTIDE SEQUENCE [LARGE SCALE GENOMIC DNA]</scope>
    <source>
        <strain evidence="4">TX430BB</strain>
    </source>
</reference>
<dbReference type="AlphaFoldDB" id="A0A066X3V9"/>
<keyword evidence="2" id="KW-0732">Signal</keyword>
<feature type="region of interest" description="Disordered" evidence="1">
    <location>
        <begin position="120"/>
        <end position="168"/>
    </location>
</feature>
<accession>A0A066X3V9</accession>
<evidence type="ECO:0000256" key="1">
    <source>
        <dbReference type="SAM" id="MobiDB-lite"/>
    </source>
</evidence>
<organism evidence="3 4">
    <name type="scientific">Colletotrichum sublineola</name>
    <name type="common">Sorghum anthracnose fungus</name>
    <dbReference type="NCBI Taxonomy" id="1173701"/>
    <lineage>
        <taxon>Eukaryota</taxon>
        <taxon>Fungi</taxon>
        <taxon>Dikarya</taxon>
        <taxon>Ascomycota</taxon>
        <taxon>Pezizomycotina</taxon>
        <taxon>Sordariomycetes</taxon>
        <taxon>Hypocreomycetidae</taxon>
        <taxon>Glomerellales</taxon>
        <taxon>Glomerellaceae</taxon>
        <taxon>Colletotrichum</taxon>
        <taxon>Colletotrichum graminicola species complex</taxon>
    </lineage>
</organism>
<dbReference type="Proteomes" id="UP000027238">
    <property type="component" value="Unassembled WGS sequence"/>
</dbReference>
<sequence length="168" mass="17984">MSSSNYLPTYLGSFVLACFVSRTFGATHPPPPTTTTARIRIDNKSPLKVSDADAATTATTKTKATTTTTTAATGISRSPIVDCFPAYPSHHHHQPSHSHFATLFPPVASVNLTPCLTAPPLSAPPPPLRRFQSRRLPFGRTAIRPTRELSTNHDGSSSDSFSQSPPFA</sequence>